<dbReference type="GeneID" id="28824680"/>
<keyword evidence="4" id="KW-1185">Reference proteome</keyword>
<feature type="transmembrane region" description="Helical" evidence="2">
    <location>
        <begin position="6"/>
        <end position="28"/>
    </location>
</feature>
<organism evidence="3 4">
    <name type="scientific">Mollisia scopiformis</name>
    <name type="common">Conifer needle endophyte fungus</name>
    <name type="synonym">Phialocephala scopiformis</name>
    <dbReference type="NCBI Taxonomy" id="149040"/>
    <lineage>
        <taxon>Eukaryota</taxon>
        <taxon>Fungi</taxon>
        <taxon>Dikarya</taxon>
        <taxon>Ascomycota</taxon>
        <taxon>Pezizomycotina</taxon>
        <taxon>Leotiomycetes</taxon>
        <taxon>Helotiales</taxon>
        <taxon>Mollisiaceae</taxon>
        <taxon>Mollisia</taxon>
    </lineage>
</organism>
<dbReference type="InParanoid" id="A0A194X958"/>
<proteinExistence type="predicted"/>
<evidence type="ECO:0000313" key="4">
    <source>
        <dbReference type="Proteomes" id="UP000070700"/>
    </source>
</evidence>
<evidence type="ECO:0000256" key="1">
    <source>
        <dbReference type="SAM" id="MobiDB-lite"/>
    </source>
</evidence>
<dbReference type="Proteomes" id="UP000070700">
    <property type="component" value="Unassembled WGS sequence"/>
</dbReference>
<reference evidence="3 4" key="1">
    <citation type="submission" date="2015-10" db="EMBL/GenBank/DDBJ databases">
        <title>Full genome of DAOMC 229536 Phialocephala scopiformis, a fungal endophyte of spruce producing the potent anti-insectan compound rugulosin.</title>
        <authorList>
            <consortium name="DOE Joint Genome Institute"/>
            <person name="Walker A.K."/>
            <person name="Frasz S.L."/>
            <person name="Seifert K.A."/>
            <person name="Miller J.D."/>
            <person name="Mondo S.J."/>
            <person name="Labutti K."/>
            <person name="Lipzen A."/>
            <person name="Dockter R."/>
            <person name="Kennedy M."/>
            <person name="Grigoriev I.V."/>
            <person name="Spatafora J.W."/>
        </authorList>
    </citation>
    <scope>NUCLEOTIDE SEQUENCE [LARGE SCALE GENOMIC DNA]</scope>
    <source>
        <strain evidence="3 4">CBS 120377</strain>
    </source>
</reference>
<evidence type="ECO:0000256" key="2">
    <source>
        <dbReference type="SAM" id="Phobius"/>
    </source>
</evidence>
<feature type="region of interest" description="Disordered" evidence="1">
    <location>
        <begin position="34"/>
        <end position="57"/>
    </location>
</feature>
<dbReference type="EMBL" id="KQ947415">
    <property type="protein sequence ID" value="KUJ16700.1"/>
    <property type="molecule type" value="Genomic_DNA"/>
</dbReference>
<dbReference type="AlphaFoldDB" id="A0A194X958"/>
<dbReference type="KEGG" id="psco:LY89DRAFT_684790"/>
<keyword evidence="2" id="KW-1133">Transmembrane helix</keyword>
<feature type="compositionally biased region" description="Polar residues" evidence="1">
    <location>
        <begin position="44"/>
        <end position="57"/>
    </location>
</feature>
<protein>
    <submittedName>
        <fullName evidence="3">Uncharacterized protein</fullName>
    </submittedName>
</protein>
<gene>
    <name evidence="3" type="ORF">LY89DRAFT_684790</name>
</gene>
<evidence type="ECO:0000313" key="3">
    <source>
        <dbReference type="EMBL" id="KUJ16700.1"/>
    </source>
</evidence>
<name>A0A194X958_MOLSC</name>
<sequence>MHPLIEVGLAYVVFGTCVVLLSPFLLLLRIGKKHQSSRPATAPRSATAQTPSTSKSTHFTKWQYTKAVSTSSQAAL</sequence>
<keyword evidence="2" id="KW-0812">Transmembrane</keyword>
<accession>A0A194X958</accession>
<keyword evidence="2" id="KW-0472">Membrane</keyword>
<dbReference type="RefSeq" id="XP_018071055.1">
    <property type="nucleotide sequence ID" value="XM_018214954.1"/>
</dbReference>